<dbReference type="AlphaFoldDB" id="A0A2U1Q5K6"/>
<feature type="domain" description="DUF641" evidence="2">
    <location>
        <begin position="68"/>
        <end position="192"/>
    </location>
</feature>
<keyword evidence="1" id="KW-0175">Coiled coil</keyword>
<dbReference type="Proteomes" id="UP000245207">
    <property type="component" value="Unassembled WGS sequence"/>
</dbReference>
<dbReference type="Pfam" id="PF04859">
    <property type="entry name" value="DUF641"/>
    <property type="match status" value="1"/>
</dbReference>
<dbReference type="EMBL" id="PKPP01000398">
    <property type="protein sequence ID" value="PWA93294.1"/>
    <property type="molecule type" value="Genomic_DNA"/>
</dbReference>
<dbReference type="STRING" id="35608.A0A2U1Q5K6"/>
<reference evidence="4 5" key="1">
    <citation type="journal article" date="2018" name="Mol. Plant">
        <title>The genome of Artemisia annua provides insight into the evolution of Asteraceae family and artemisinin biosynthesis.</title>
        <authorList>
            <person name="Shen Q."/>
            <person name="Zhang L."/>
            <person name="Liao Z."/>
            <person name="Wang S."/>
            <person name="Yan T."/>
            <person name="Shi P."/>
            <person name="Liu M."/>
            <person name="Fu X."/>
            <person name="Pan Q."/>
            <person name="Wang Y."/>
            <person name="Lv Z."/>
            <person name="Lu X."/>
            <person name="Zhang F."/>
            <person name="Jiang W."/>
            <person name="Ma Y."/>
            <person name="Chen M."/>
            <person name="Hao X."/>
            <person name="Li L."/>
            <person name="Tang Y."/>
            <person name="Lv G."/>
            <person name="Zhou Y."/>
            <person name="Sun X."/>
            <person name="Brodelius P.E."/>
            <person name="Rose J.K.C."/>
            <person name="Tang K."/>
        </authorList>
    </citation>
    <scope>NUCLEOTIDE SEQUENCE [LARGE SCALE GENOMIC DNA]</scope>
    <source>
        <strain evidence="5">cv. Huhao1</strain>
        <tissue evidence="4">Leaf</tissue>
    </source>
</reference>
<dbReference type="InterPro" id="IPR056813">
    <property type="entry name" value="GIL1_IRKI_C"/>
</dbReference>
<dbReference type="OrthoDB" id="1915848at2759"/>
<evidence type="ECO:0000259" key="3">
    <source>
        <dbReference type="Pfam" id="PF24994"/>
    </source>
</evidence>
<comment type="caution">
    <text evidence="4">The sequence shown here is derived from an EMBL/GenBank/DDBJ whole genome shotgun (WGS) entry which is preliminary data.</text>
</comment>
<evidence type="ECO:0000313" key="5">
    <source>
        <dbReference type="Proteomes" id="UP000245207"/>
    </source>
</evidence>
<dbReference type="GO" id="GO:0009639">
    <property type="term" value="P:response to red or far red light"/>
    <property type="evidence" value="ECO:0007669"/>
    <property type="project" value="InterPro"/>
</dbReference>
<feature type="domain" description="GIL1/IRKI C-terminal" evidence="3">
    <location>
        <begin position="396"/>
        <end position="447"/>
    </location>
</feature>
<proteinExistence type="predicted"/>
<protein>
    <submittedName>
        <fullName evidence="4">Uncharacterized protein</fullName>
    </submittedName>
</protein>
<gene>
    <name evidence="4" type="ORF">CTI12_AA067260</name>
</gene>
<keyword evidence="5" id="KW-1185">Reference proteome</keyword>
<feature type="coiled-coil region" evidence="1">
    <location>
        <begin position="165"/>
        <end position="192"/>
    </location>
</feature>
<dbReference type="InterPro" id="IPR006943">
    <property type="entry name" value="DUF641_pln"/>
</dbReference>
<evidence type="ECO:0000313" key="4">
    <source>
        <dbReference type="EMBL" id="PWA93294.1"/>
    </source>
</evidence>
<dbReference type="PANTHER" id="PTHR31161">
    <property type="entry name" value="PROTEIN GRAVITROPIC IN THE LIGHT 1"/>
    <property type="match status" value="1"/>
</dbReference>
<evidence type="ECO:0000259" key="2">
    <source>
        <dbReference type="Pfam" id="PF04859"/>
    </source>
</evidence>
<organism evidence="4 5">
    <name type="scientific">Artemisia annua</name>
    <name type="common">Sweet wormwood</name>
    <dbReference type="NCBI Taxonomy" id="35608"/>
    <lineage>
        <taxon>Eukaryota</taxon>
        <taxon>Viridiplantae</taxon>
        <taxon>Streptophyta</taxon>
        <taxon>Embryophyta</taxon>
        <taxon>Tracheophyta</taxon>
        <taxon>Spermatophyta</taxon>
        <taxon>Magnoliopsida</taxon>
        <taxon>eudicotyledons</taxon>
        <taxon>Gunneridae</taxon>
        <taxon>Pentapetalae</taxon>
        <taxon>asterids</taxon>
        <taxon>campanulids</taxon>
        <taxon>Asterales</taxon>
        <taxon>Asteraceae</taxon>
        <taxon>Asteroideae</taxon>
        <taxon>Anthemideae</taxon>
        <taxon>Artemisiinae</taxon>
        <taxon>Artemisia</taxon>
    </lineage>
</organism>
<dbReference type="GO" id="GO:0009959">
    <property type="term" value="P:negative gravitropism"/>
    <property type="evidence" value="ECO:0007669"/>
    <property type="project" value="InterPro"/>
</dbReference>
<evidence type="ECO:0000256" key="1">
    <source>
        <dbReference type="SAM" id="Coils"/>
    </source>
</evidence>
<name>A0A2U1Q5K6_ARTAN</name>
<sequence>MDSAKHLNKSRLARTFAKVLHIQAVTGAAKGNKFQKTKTREKVNHDKPIGESRQSVFFNDEDEKLRERAVLNAFLAKLFATISSVKAAYAQMQYYEFPYDEDGVWSADKSIISEFKSLTELKQSFLKKHIDDSSPETTLLSAEILEQKNLIKTYEISAKKLDSQKKLKDSEIIFLKEKFEELRRENKSIEKRLNSSGSLSSMSSHENLSLGSLTAHNFISYVKQATRSIRSLVKFMISEMESANWDLDAAADSIHPDIVYWDTTHICYAFESFVCREMFDGFNLPEFRDSSESMAQNEKRRQFFFDKFMELKSLKAREYIAWKPTSMFAEFCRAKYLKLVHPKMESSLFGNLNQRNLVNARKFPETAFFDSFLDVAKRVWLLHCLAFSFGPEEATVFQVAKGSRFSEVFMESVNEEAFLSHGSTPAVGFMVVPGFMVGKTVIQCQVYLV</sequence>
<dbReference type="InterPro" id="IPR040225">
    <property type="entry name" value="GIL1-like"/>
</dbReference>
<accession>A0A2U1Q5K6</accession>
<dbReference type="Pfam" id="PF24994">
    <property type="entry name" value="GIL1_IRKI_C"/>
    <property type="match status" value="1"/>
</dbReference>